<feature type="compositionally biased region" description="Polar residues" evidence="1">
    <location>
        <begin position="793"/>
        <end position="802"/>
    </location>
</feature>
<dbReference type="KEGG" id="nss:113415060"/>
<feature type="compositionally biased region" description="Basic residues" evidence="1">
    <location>
        <begin position="1698"/>
        <end position="1709"/>
    </location>
</feature>
<name>A0A6J1UJR2_9SAUR</name>
<dbReference type="CTD" id="84458"/>
<feature type="compositionally biased region" description="Basic and acidic residues" evidence="1">
    <location>
        <begin position="1227"/>
        <end position="1241"/>
    </location>
</feature>
<feature type="region of interest" description="Disordered" evidence="1">
    <location>
        <begin position="1045"/>
        <end position="1115"/>
    </location>
</feature>
<feature type="compositionally biased region" description="Polar residues" evidence="1">
    <location>
        <begin position="701"/>
        <end position="710"/>
    </location>
</feature>
<sequence>MASPCGRQKCSIERRGFRHQLDSWRHRLLRCVGFESILEGLFGAELLKDLNLFKDFEAEGVSDWSFDENCLFCCLRREKVKEHFVSLDDPALEVGHHALLRQEQTKIWFERQAEEFLHEVFYRKGSPRVSDPNIPLVAREIMQRMIRQFAAEYTSKTSSTQDSSSPNSTKNQSLLKASPVASSTAGARAQNPVLSKLLMADQDSPLDLTVRKSQLDPSEQDGVLDLSTKKSPCAGNASLSHSPGCSATPGNGEETAEAVAIDSLGQPKSPLEKIMVRLCPYHQKHFVRVLSNICTEVQTGYEGQQLSGPENMDVSTCSSGCSQYHIENQERGTSCSESKLPLLLDAEQSEARGSLRILCHALKHAVELKSTDRRENCSSIVRRDFPELPTIRTTSVSPRDSPTQGYLTASNTHHSIKNLEGQNSATEQETGSRKGEEDKDQVQSRGLLGGYVAVKATNVNINEENLENRVNSLKNPFRAFPEETREPAFTTSSPRRADKENALQCSSKASTHQDTEVNDQETRLKVENHYLASGKSKGVCHMHPGDKTHVENAKDNWLPINSIPAVHHKTTNGHSRVKSISASTKSTRKSKKSSGLRINDYDNQYDVVYISQPITECHYESKKTLSARKTARKSTRGYYYNGECCELPTIRTLAKTPHSQENGNILAMPEVLTSPIQGISLPSGSYFAAAEPVDSNDDQRSSTAAPTQEDTFNEIRAEQCPYESISSEVSVLKQKEASLVEEATMPVSLFPCPVFHSDKDSLFGSSLQTMTVSFPRENEGDLQDSTGILEAHSSGSDSYNSNRPKENSDSIADSVVHFVSEAANDKTASPSLGNVTIPETPVLIEPEPHVSVDLLMPEVSANSMDLLPPLDEPASVVDVSPSIEPPLLSPIDLAEPSVVPSAFDGLDPCMTFPSEIPYIPNSVSPVQLVASPRSMSPVIHPTSGVPELLTHIDREPSETLSAESSVVATIKMDVELPQLLSNLEAAKLPLSLDCTNTHKTTIENSQNLKEGLSVECQNVLPILAVNEDKGEKNIIDTIDINETTKSDEEVEANSETIVQPKISEKDKKETSSKTSIDKKRRQEKKTHTVSDRCLRSQQSLAATEDSAEQPCSSDSLQLPQLQIKLSKSPGAKRFKREVHLDGSTSVCFPNDRCHHTVLNDSSKSTEQQADEKNDITIRQTYKKLMAKESVIEGSQNGEDNKDKPAAMLEICLEANSDKRSVHVPTEMPDKTKKQVDLKPESLENSDGPMNIIEVLSNQHETSSFTCPGSKHAQPEKAMKSKKPALQFYNLRHTPTAVHVATATKNTSEKVIVQANSDIMTTSADPVVTDEPIAGNENSIGFNSMKVLSDKPRFVEWCAEEDNQELITNFNTQYMKIQKGWIQLEKEAQPAPKVKNKSDKLKEIWKSKKRTRKFKGSTEVQKLSPVQMLFMKGFDISNICKWFMETTETRSLVIVKKLNTRIPGDIPPMKLPLQKGCSSGIYPSSLQAERLKKHLKKFAAMTPAKNTIKIQKLCTRLRENGDQTESEQIDGPKQTSPPEVSLAQCIGPKSIQPSPSMPVQTSSRILRKYSNLRGKLHGFHRVVKQERHDCVSKQLLAESSSSNKSMCIKPLMSPKLAQQVKAIQLPTKSTPVEKGGKGRKGKGKLQEDTSAKGSLQQSKKKTPNENIRTPAVRQLSPSRKERIPVKKVSKVKQVGAPATRKHTMAGRNNKHTSQNEKSKKLTDSRPGEKKASTHTGKASTSQKARLLAKQGLMKALKEKIVRDPPSQSLKKASSEKALTRSVKRIQEKKTRNKRKLRAKKESSPSKRRRLDAK</sequence>
<feature type="compositionally biased region" description="Polar residues" evidence="1">
    <location>
        <begin position="170"/>
        <end position="185"/>
    </location>
</feature>
<dbReference type="Proteomes" id="UP000504612">
    <property type="component" value="Unplaced"/>
</dbReference>
<feature type="compositionally biased region" description="Low complexity" evidence="1">
    <location>
        <begin position="154"/>
        <end position="169"/>
    </location>
</feature>
<keyword evidence="2" id="KW-1185">Reference proteome</keyword>
<feature type="region of interest" description="Disordered" evidence="1">
    <location>
        <begin position="1623"/>
        <end position="1812"/>
    </location>
</feature>
<feature type="region of interest" description="Disordered" evidence="1">
    <location>
        <begin position="1222"/>
        <end position="1247"/>
    </location>
</feature>
<feature type="compositionally biased region" description="Basic and acidic residues" evidence="1">
    <location>
        <begin position="1085"/>
        <end position="1094"/>
    </location>
</feature>
<feature type="compositionally biased region" description="Basic and acidic residues" evidence="1">
    <location>
        <begin position="430"/>
        <end position="442"/>
    </location>
</feature>
<feature type="region of interest" description="Disordered" evidence="1">
    <location>
        <begin position="481"/>
        <end position="519"/>
    </location>
</feature>
<organism evidence="2 3">
    <name type="scientific">Notechis scutatus</name>
    <name type="common">mainland tiger snake</name>
    <dbReference type="NCBI Taxonomy" id="8663"/>
    <lineage>
        <taxon>Eukaryota</taxon>
        <taxon>Metazoa</taxon>
        <taxon>Chordata</taxon>
        <taxon>Craniata</taxon>
        <taxon>Vertebrata</taxon>
        <taxon>Euteleostomi</taxon>
        <taxon>Lepidosauria</taxon>
        <taxon>Squamata</taxon>
        <taxon>Bifurcata</taxon>
        <taxon>Unidentata</taxon>
        <taxon>Episquamata</taxon>
        <taxon>Toxicofera</taxon>
        <taxon>Serpentes</taxon>
        <taxon>Colubroidea</taxon>
        <taxon>Elapidae</taxon>
        <taxon>Hydrophiinae</taxon>
        <taxon>Notechis</taxon>
    </lineage>
</organism>
<feature type="region of interest" description="Disordered" evidence="1">
    <location>
        <begin position="566"/>
        <end position="596"/>
    </location>
</feature>
<dbReference type="PANTHER" id="PTHR14931">
    <property type="entry name" value="GENE 340-RELATED"/>
    <property type="match status" value="1"/>
</dbReference>
<feature type="compositionally biased region" description="Basic residues" evidence="1">
    <location>
        <begin position="566"/>
        <end position="577"/>
    </location>
</feature>
<feature type="region of interest" description="Disordered" evidence="1">
    <location>
        <begin position="1518"/>
        <end position="1540"/>
    </location>
</feature>
<protein>
    <submittedName>
        <fullName evidence="3">Ligand-dependent corepressor isoform X1</fullName>
    </submittedName>
</protein>
<proteinExistence type="predicted"/>
<accession>A0A6J1UJR2</accession>
<evidence type="ECO:0000313" key="2">
    <source>
        <dbReference type="Proteomes" id="UP000504612"/>
    </source>
</evidence>
<evidence type="ECO:0000313" key="3">
    <source>
        <dbReference type="RefSeq" id="XP_026528114.1"/>
    </source>
</evidence>
<feature type="region of interest" description="Disordered" evidence="1">
    <location>
        <begin position="414"/>
        <end position="444"/>
    </location>
</feature>
<dbReference type="GeneID" id="113415060"/>
<feature type="compositionally biased region" description="Polar residues" evidence="1">
    <location>
        <begin position="420"/>
        <end position="429"/>
    </location>
</feature>
<dbReference type="PANTHER" id="PTHR14931:SF2">
    <property type="entry name" value="LIGAND DEPENDENT NUCLEAR RECEPTOR COREPRESSOR"/>
    <property type="match status" value="1"/>
</dbReference>
<reference evidence="3" key="1">
    <citation type="submission" date="2025-08" db="UniProtKB">
        <authorList>
            <consortium name="RefSeq"/>
        </authorList>
    </citation>
    <scope>IDENTIFICATION</scope>
</reference>
<feature type="region of interest" description="Disordered" evidence="1">
    <location>
        <begin position="689"/>
        <end position="711"/>
    </location>
</feature>
<dbReference type="RefSeq" id="XP_026528114.1">
    <property type="nucleotide sequence ID" value="XM_026672329.1"/>
</dbReference>
<feature type="region of interest" description="Disordered" evidence="1">
    <location>
        <begin position="787"/>
        <end position="808"/>
    </location>
</feature>
<dbReference type="InterPro" id="IPR028104">
    <property type="entry name" value="DUF4553"/>
</dbReference>
<evidence type="ECO:0000256" key="1">
    <source>
        <dbReference type="SAM" id="MobiDB-lite"/>
    </source>
</evidence>
<gene>
    <name evidence="3" type="primary">LCOR</name>
</gene>
<feature type="compositionally biased region" description="Polar residues" evidence="1">
    <location>
        <begin position="1732"/>
        <end position="1742"/>
    </location>
</feature>
<feature type="compositionally biased region" description="Basic and acidic residues" evidence="1">
    <location>
        <begin position="1712"/>
        <end position="1730"/>
    </location>
</feature>
<dbReference type="Pfam" id="PF15090">
    <property type="entry name" value="DUF4553"/>
    <property type="match status" value="1"/>
</dbReference>
<feature type="compositionally biased region" description="Basic and acidic residues" evidence="1">
    <location>
        <begin position="1771"/>
        <end position="1788"/>
    </location>
</feature>
<feature type="compositionally biased region" description="Basic and acidic residues" evidence="1">
    <location>
        <begin position="1062"/>
        <end position="1077"/>
    </location>
</feature>
<feature type="region of interest" description="Disordered" evidence="1">
    <location>
        <begin position="152"/>
        <end position="187"/>
    </location>
</feature>